<proteinExistence type="predicted"/>
<name>A0AAU9JLP9_9CILI</name>
<dbReference type="AlphaFoldDB" id="A0AAU9JLP9"/>
<comment type="caution">
    <text evidence="2">The sequence shown here is derived from an EMBL/GenBank/DDBJ whole genome shotgun (WGS) entry which is preliminary data.</text>
</comment>
<feature type="transmembrane region" description="Helical" evidence="1">
    <location>
        <begin position="153"/>
        <end position="176"/>
    </location>
</feature>
<dbReference type="EMBL" id="CAJZBQ010000029">
    <property type="protein sequence ID" value="CAG9321777.1"/>
    <property type="molecule type" value="Genomic_DNA"/>
</dbReference>
<feature type="transmembrane region" description="Helical" evidence="1">
    <location>
        <begin position="126"/>
        <end position="146"/>
    </location>
</feature>
<evidence type="ECO:0000256" key="1">
    <source>
        <dbReference type="SAM" id="Phobius"/>
    </source>
</evidence>
<dbReference type="Proteomes" id="UP001162131">
    <property type="component" value="Unassembled WGS sequence"/>
</dbReference>
<dbReference type="InterPro" id="IPR021836">
    <property type="entry name" value="DUF3429"/>
</dbReference>
<feature type="transmembrane region" description="Helical" evidence="1">
    <location>
        <begin position="87"/>
        <end position="106"/>
    </location>
</feature>
<gene>
    <name evidence="2" type="ORF">BSTOLATCC_MIC29686</name>
</gene>
<evidence type="ECO:0000313" key="3">
    <source>
        <dbReference type="Proteomes" id="UP001162131"/>
    </source>
</evidence>
<organism evidence="2 3">
    <name type="scientific">Blepharisma stoltei</name>
    <dbReference type="NCBI Taxonomy" id="1481888"/>
    <lineage>
        <taxon>Eukaryota</taxon>
        <taxon>Sar</taxon>
        <taxon>Alveolata</taxon>
        <taxon>Ciliophora</taxon>
        <taxon>Postciliodesmatophora</taxon>
        <taxon>Heterotrichea</taxon>
        <taxon>Heterotrichida</taxon>
        <taxon>Blepharismidae</taxon>
        <taxon>Blepharisma</taxon>
    </lineage>
</organism>
<sequence>MMSIRSLRRVFSSNPIPESSTEQQNGLDYYQTLEFFKPIISLTKTPTYFKNISLVSLFPLLGGGISVIACPYLGLMPTLLPEIAKYTCVYAALHSTFLSGIHIGLGSVFYDPNLMNEDGQYIKKQLAFPLIVPVVNWALCCFMWAVPCSEIKFLSYLAAIGSVYVGTLALDTMYVVQRKTVPLWYRNWKVWMTIGSVSGLGLLIAGLYMHPELIIKIKYYDVKGLNEILEEQ</sequence>
<feature type="transmembrane region" description="Helical" evidence="1">
    <location>
        <begin position="188"/>
        <end position="209"/>
    </location>
</feature>
<feature type="transmembrane region" description="Helical" evidence="1">
    <location>
        <begin position="52"/>
        <end position="75"/>
    </location>
</feature>
<protein>
    <recommendedName>
        <fullName evidence="4">Succinate dehydrogenase subunit 4</fullName>
    </recommendedName>
</protein>
<keyword evidence="1" id="KW-1133">Transmembrane helix</keyword>
<keyword evidence="3" id="KW-1185">Reference proteome</keyword>
<accession>A0AAU9JLP9</accession>
<keyword evidence="1" id="KW-0812">Transmembrane</keyword>
<evidence type="ECO:0000313" key="2">
    <source>
        <dbReference type="EMBL" id="CAG9321777.1"/>
    </source>
</evidence>
<evidence type="ECO:0008006" key="4">
    <source>
        <dbReference type="Google" id="ProtNLM"/>
    </source>
</evidence>
<dbReference type="Pfam" id="PF11911">
    <property type="entry name" value="DUF3429"/>
    <property type="match status" value="1"/>
</dbReference>
<keyword evidence="1" id="KW-0472">Membrane</keyword>
<reference evidence="2" key="1">
    <citation type="submission" date="2021-09" db="EMBL/GenBank/DDBJ databases">
        <authorList>
            <consortium name="AG Swart"/>
            <person name="Singh M."/>
            <person name="Singh A."/>
            <person name="Seah K."/>
            <person name="Emmerich C."/>
        </authorList>
    </citation>
    <scope>NUCLEOTIDE SEQUENCE</scope>
    <source>
        <strain evidence="2">ATCC30299</strain>
    </source>
</reference>